<dbReference type="InterPro" id="IPR027353">
    <property type="entry name" value="NET_dom"/>
</dbReference>
<evidence type="ECO:0000256" key="1">
    <source>
        <dbReference type="ARBA" id="ARBA00023015"/>
    </source>
</evidence>
<dbReference type="SUPFAM" id="SSF47370">
    <property type="entry name" value="Bromodomain"/>
    <property type="match status" value="1"/>
</dbReference>
<evidence type="ECO:0000259" key="8">
    <source>
        <dbReference type="PROSITE" id="PS51525"/>
    </source>
</evidence>
<dbReference type="Gene3D" id="1.20.920.10">
    <property type="entry name" value="Bromodomain-like"/>
    <property type="match status" value="1"/>
</dbReference>
<keyword evidence="10" id="KW-1185">Reference proteome</keyword>
<evidence type="ECO:0000256" key="3">
    <source>
        <dbReference type="ARBA" id="ARBA00023163"/>
    </source>
</evidence>
<dbReference type="PANTHER" id="PTHR45926">
    <property type="entry name" value="OSJNBA0053K19.4 PROTEIN"/>
    <property type="match status" value="1"/>
</dbReference>
<keyword evidence="3" id="KW-0804">Transcription</keyword>
<feature type="domain" description="NET" evidence="8">
    <location>
        <begin position="254"/>
        <end position="335"/>
    </location>
</feature>
<feature type="coiled-coil region" evidence="5">
    <location>
        <begin position="21"/>
        <end position="48"/>
    </location>
</feature>
<organism evidence="9 10">
    <name type="scientific">Acacia crassicarpa</name>
    <name type="common">northern wattle</name>
    <dbReference type="NCBI Taxonomy" id="499986"/>
    <lineage>
        <taxon>Eukaryota</taxon>
        <taxon>Viridiplantae</taxon>
        <taxon>Streptophyta</taxon>
        <taxon>Embryophyta</taxon>
        <taxon>Tracheophyta</taxon>
        <taxon>Spermatophyta</taxon>
        <taxon>Magnoliopsida</taxon>
        <taxon>eudicotyledons</taxon>
        <taxon>Gunneridae</taxon>
        <taxon>Pentapetalae</taxon>
        <taxon>rosids</taxon>
        <taxon>fabids</taxon>
        <taxon>Fabales</taxon>
        <taxon>Fabaceae</taxon>
        <taxon>Caesalpinioideae</taxon>
        <taxon>mimosoid clade</taxon>
        <taxon>Acacieae</taxon>
        <taxon>Acacia</taxon>
    </lineage>
</organism>
<dbReference type="InterPro" id="IPR036427">
    <property type="entry name" value="Bromodomain-like_sf"/>
</dbReference>
<comment type="caution">
    <text evidence="9">The sequence shown here is derived from an EMBL/GenBank/DDBJ whole genome shotgun (WGS) entry which is preliminary data.</text>
</comment>
<evidence type="ECO:0000313" key="10">
    <source>
        <dbReference type="Proteomes" id="UP001293593"/>
    </source>
</evidence>
<proteinExistence type="predicted"/>
<feature type="coiled-coil region" evidence="5">
    <location>
        <begin position="208"/>
        <end position="256"/>
    </location>
</feature>
<evidence type="ECO:0000313" key="9">
    <source>
        <dbReference type="EMBL" id="KAK4259906.1"/>
    </source>
</evidence>
<dbReference type="InterPro" id="IPR038336">
    <property type="entry name" value="NET_sf"/>
</dbReference>
<keyword evidence="1" id="KW-0805">Transcription regulation</keyword>
<dbReference type="AlphaFoldDB" id="A0AAE1IZI1"/>
<protein>
    <recommendedName>
        <fullName evidence="11">Transcription factor GTE1</fullName>
    </recommendedName>
</protein>
<evidence type="ECO:0000256" key="2">
    <source>
        <dbReference type="ARBA" id="ARBA00023117"/>
    </source>
</evidence>
<evidence type="ECO:0008006" key="11">
    <source>
        <dbReference type="Google" id="ProtNLM"/>
    </source>
</evidence>
<feature type="compositionally biased region" description="Basic residues" evidence="6">
    <location>
        <begin position="367"/>
        <end position="377"/>
    </location>
</feature>
<name>A0AAE1IZI1_9FABA</name>
<feature type="region of interest" description="Disordered" evidence="6">
    <location>
        <begin position="343"/>
        <end position="377"/>
    </location>
</feature>
<feature type="domain" description="Bromo" evidence="7">
    <location>
        <begin position="110"/>
        <end position="185"/>
    </location>
</feature>
<dbReference type="InterPro" id="IPR001487">
    <property type="entry name" value="Bromodomain"/>
</dbReference>
<keyword evidence="2 4" id="KW-0103">Bromodomain</keyword>
<reference evidence="9" key="1">
    <citation type="submission" date="2023-10" db="EMBL/GenBank/DDBJ databases">
        <title>Chromosome-level genome of the transformable northern wattle, Acacia crassicarpa.</title>
        <authorList>
            <person name="Massaro I."/>
            <person name="Sinha N.R."/>
            <person name="Poethig S."/>
            <person name="Leichty A.R."/>
        </authorList>
    </citation>
    <scope>NUCLEOTIDE SEQUENCE</scope>
    <source>
        <strain evidence="9">Acra3RX</strain>
        <tissue evidence="9">Leaf</tissue>
    </source>
</reference>
<sequence length="377" mass="43304">MEPRVATAPCPTKVGDVASNVEDFTHSLDEILAAVEKIEKQVNEVEQFYQSTSNIQTSSNSKGCSKDKGQEKHFISAERQQQNAFRREAAAAKRMQELMRQFSTIFRQITQHKWVWPFMEPVDVKGLELHDYYEVIEKPMDLGTIKSKMEARDGTGYKNVREIYADVRLVFKNAMKYNDEKDDIHVMAKSLLEKFEEKWLLLLPKVAEEEKRSQEEEAEANLDVQRAREATFANMARELSSELLEVDKDLKNLKEMVIQKCRKLTSEEKRILGTALAKLSPENISRALQIVAENNPNFQATAREVDLDIDAQSDYTLWRLKVFVKDALEVNEKATADTAFNNNDITEDKKNSTKRKRDSCDAQAKTNAKRTKKVSIL</sequence>
<dbReference type="PROSITE" id="PS51525">
    <property type="entry name" value="NET"/>
    <property type="match status" value="1"/>
</dbReference>
<dbReference type="Pfam" id="PF00439">
    <property type="entry name" value="Bromodomain"/>
    <property type="match status" value="1"/>
</dbReference>
<dbReference type="EMBL" id="JAWXYG010000011">
    <property type="protein sequence ID" value="KAK4259906.1"/>
    <property type="molecule type" value="Genomic_DNA"/>
</dbReference>
<dbReference type="SMART" id="SM00297">
    <property type="entry name" value="BROMO"/>
    <property type="match status" value="1"/>
</dbReference>
<dbReference type="PROSITE" id="PS50014">
    <property type="entry name" value="BROMODOMAIN_2"/>
    <property type="match status" value="1"/>
</dbReference>
<keyword evidence="5" id="KW-0175">Coiled coil</keyword>
<dbReference type="Pfam" id="PF17035">
    <property type="entry name" value="BET"/>
    <property type="match status" value="1"/>
</dbReference>
<evidence type="ECO:0000256" key="6">
    <source>
        <dbReference type="SAM" id="MobiDB-lite"/>
    </source>
</evidence>
<evidence type="ECO:0000256" key="5">
    <source>
        <dbReference type="SAM" id="Coils"/>
    </source>
</evidence>
<evidence type="ECO:0000256" key="4">
    <source>
        <dbReference type="PROSITE-ProRule" id="PRU00035"/>
    </source>
</evidence>
<evidence type="ECO:0000259" key="7">
    <source>
        <dbReference type="PROSITE" id="PS50014"/>
    </source>
</evidence>
<dbReference type="Gene3D" id="1.20.1270.220">
    <property type="match status" value="1"/>
</dbReference>
<gene>
    <name evidence="9" type="ORF">QN277_006189</name>
</gene>
<dbReference type="PRINTS" id="PR00503">
    <property type="entry name" value="BROMODOMAIN"/>
</dbReference>
<accession>A0AAE1IZI1</accession>
<dbReference type="Proteomes" id="UP001293593">
    <property type="component" value="Unassembled WGS sequence"/>
</dbReference>